<keyword evidence="3" id="KW-1185">Reference proteome</keyword>
<evidence type="ECO:0000313" key="2">
    <source>
        <dbReference type="EMBL" id="OAQ28701.1"/>
    </source>
</evidence>
<protein>
    <submittedName>
        <fullName evidence="2">Uncharacterized protein</fullName>
    </submittedName>
</protein>
<dbReference type="EMBL" id="KV442046">
    <property type="protein sequence ID" value="OAQ28701.1"/>
    <property type="molecule type" value="Genomic_DNA"/>
</dbReference>
<organism evidence="2 3">
    <name type="scientific">Linnemannia elongata AG-77</name>
    <dbReference type="NCBI Taxonomy" id="1314771"/>
    <lineage>
        <taxon>Eukaryota</taxon>
        <taxon>Fungi</taxon>
        <taxon>Fungi incertae sedis</taxon>
        <taxon>Mucoromycota</taxon>
        <taxon>Mortierellomycotina</taxon>
        <taxon>Mortierellomycetes</taxon>
        <taxon>Mortierellales</taxon>
        <taxon>Mortierellaceae</taxon>
        <taxon>Linnemannia</taxon>
    </lineage>
</organism>
<feature type="transmembrane region" description="Helical" evidence="1">
    <location>
        <begin position="9"/>
        <end position="37"/>
    </location>
</feature>
<keyword evidence="1" id="KW-0472">Membrane</keyword>
<evidence type="ECO:0000313" key="3">
    <source>
        <dbReference type="Proteomes" id="UP000078512"/>
    </source>
</evidence>
<feature type="transmembrane region" description="Helical" evidence="1">
    <location>
        <begin position="108"/>
        <end position="128"/>
    </location>
</feature>
<keyword evidence="1" id="KW-0812">Transmembrane</keyword>
<sequence length="381" mass="42971">MVANRIMRLVLYSLALFLCHLLSFFILVVLVFIQFILSLPFCPLQPSPFTLPCPSSIPLPSSSSSRTVTSSHSLHYIRHFFPCRLFLSILPFFLPLSLSLSLSLSSSLLLPFSSLTSLSSLSFRLTLFSHPLCRCSYSPSFPFPSSHFSLLTLNPILFFVCSLSFSILLLHNPLSCLYSLLSLPPLTFVLIVRPRLSCTPCLGKISPFPSFIHSTLPPSYSHSYSLDSPSFSVYSFIHSFILSLIQRFPHLLALYRTLGSTASFPFVEPTPVTTNTKNTRTFYRQTTNQTSAFFYLYYFLLTCCSDKTRHLTTNNKNNIHLLGLQFDSHNKVQLVVVVVVGGSLFFFPFFPLLVCSLPIPLERCTPHPGRMPLSHSHEWGK</sequence>
<feature type="transmembrane region" description="Helical" evidence="1">
    <location>
        <begin position="76"/>
        <end position="96"/>
    </location>
</feature>
<keyword evidence="1" id="KW-1133">Transmembrane helix</keyword>
<feature type="transmembrane region" description="Helical" evidence="1">
    <location>
        <begin position="334"/>
        <end position="354"/>
    </location>
</feature>
<feature type="transmembrane region" description="Helical" evidence="1">
    <location>
        <begin position="148"/>
        <end position="170"/>
    </location>
</feature>
<name>A0A197JW89_9FUNG</name>
<accession>A0A197JW89</accession>
<proteinExistence type="predicted"/>
<reference evidence="2 3" key="1">
    <citation type="submission" date="2016-05" db="EMBL/GenBank/DDBJ databases">
        <title>Genome sequencing reveals origins of a unique bacterial endosymbiosis in the earliest lineages of terrestrial Fungi.</title>
        <authorList>
            <consortium name="DOE Joint Genome Institute"/>
            <person name="Uehling J."/>
            <person name="Gryganskyi A."/>
            <person name="Hameed K."/>
            <person name="Tschaplinski T."/>
            <person name="Misztal P."/>
            <person name="Wu S."/>
            <person name="Desiro A."/>
            <person name="Vande Pol N."/>
            <person name="Du Z.-Y."/>
            <person name="Zienkiewicz A."/>
            <person name="Zienkiewicz K."/>
            <person name="Morin E."/>
            <person name="Tisserant E."/>
            <person name="Splivallo R."/>
            <person name="Hainaut M."/>
            <person name="Henrissat B."/>
            <person name="Ohm R."/>
            <person name="Kuo A."/>
            <person name="Yan J."/>
            <person name="Lipzen A."/>
            <person name="Nolan M."/>
            <person name="Labutti K."/>
            <person name="Barry K."/>
            <person name="Goldstein A."/>
            <person name="Labbe J."/>
            <person name="Schadt C."/>
            <person name="Tuskan G."/>
            <person name="Grigoriev I."/>
            <person name="Martin F."/>
            <person name="Vilgalys R."/>
            <person name="Bonito G."/>
        </authorList>
    </citation>
    <scope>NUCLEOTIDE SEQUENCE [LARGE SCALE GENOMIC DNA]</scope>
    <source>
        <strain evidence="2 3">AG-77</strain>
    </source>
</reference>
<evidence type="ECO:0000256" key="1">
    <source>
        <dbReference type="SAM" id="Phobius"/>
    </source>
</evidence>
<gene>
    <name evidence="2" type="ORF">K457DRAFT_544344</name>
</gene>
<dbReference type="AlphaFoldDB" id="A0A197JW89"/>
<dbReference type="Proteomes" id="UP000078512">
    <property type="component" value="Unassembled WGS sequence"/>
</dbReference>